<organism evidence="1 2">
    <name type="scientific">Azospirillum oryzae</name>
    <dbReference type="NCBI Taxonomy" id="286727"/>
    <lineage>
        <taxon>Bacteria</taxon>
        <taxon>Pseudomonadati</taxon>
        <taxon>Pseudomonadota</taxon>
        <taxon>Alphaproteobacteria</taxon>
        <taxon>Rhodospirillales</taxon>
        <taxon>Azospirillaceae</taxon>
        <taxon>Azospirillum</taxon>
    </lineage>
</organism>
<proteinExistence type="predicted"/>
<name>A0A1X7EK93_9PROT</name>
<dbReference type="AlphaFoldDB" id="A0A1X7EK93"/>
<dbReference type="InterPro" id="IPR046120">
    <property type="entry name" value="DUF6117"/>
</dbReference>
<dbReference type="STRING" id="286727.SAMN02982917_1762"/>
<accession>A0A1X7EK93</accession>
<dbReference type="Proteomes" id="UP000192936">
    <property type="component" value="Unassembled WGS sequence"/>
</dbReference>
<dbReference type="RefSeq" id="WP_085084274.1">
    <property type="nucleotide sequence ID" value="NZ_FXAK01000002.1"/>
</dbReference>
<gene>
    <name evidence="1" type="ORF">SAMN02982917_1762</name>
</gene>
<dbReference type="EMBL" id="FXAK01000002">
    <property type="protein sequence ID" value="SMF34995.1"/>
    <property type="molecule type" value="Genomic_DNA"/>
</dbReference>
<sequence>MSIPDFVKANFATLLRAAAAGDLALVQGTDARTGETRFILCAVGRDGGQVVLTPFGHLADGNPYELYHPPFDPGGGERARGAGAG</sequence>
<reference evidence="1 2" key="1">
    <citation type="submission" date="2017-04" db="EMBL/GenBank/DDBJ databases">
        <authorList>
            <person name="Afonso C.L."/>
            <person name="Miller P.J."/>
            <person name="Scott M.A."/>
            <person name="Spackman E."/>
            <person name="Goraichik I."/>
            <person name="Dimitrov K.M."/>
            <person name="Suarez D.L."/>
            <person name="Swayne D.E."/>
        </authorList>
    </citation>
    <scope>NUCLEOTIDE SEQUENCE [LARGE SCALE GENOMIC DNA]</scope>
    <source>
        <strain evidence="1 2">A2P</strain>
    </source>
</reference>
<evidence type="ECO:0000313" key="1">
    <source>
        <dbReference type="EMBL" id="SMF34995.1"/>
    </source>
</evidence>
<dbReference type="Pfam" id="PF19612">
    <property type="entry name" value="DUF6117"/>
    <property type="match status" value="1"/>
</dbReference>
<evidence type="ECO:0000313" key="2">
    <source>
        <dbReference type="Proteomes" id="UP000192936"/>
    </source>
</evidence>
<protein>
    <submittedName>
        <fullName evidence="1">Uncharacterized protein</fullName>
    </submittedName>
</protein>
<dbReference type="OrthoDB" id="7863664at2"/>